<organism evidence="2 3">
    <name type="scientific">Serratia fonticola</name>
    <dbReference type="NCBI Taxonomy" id="47917"/>
    <lineage>
        <taxon>Bacteria</taxon>
        <taxon>Pseudomonadati</taxon>
        <taxon>Pseudomonadota</taxon>
        <taxon>Gammaproteobacteria</taxon>
        <taxon>Enterobacterales</taxon>
        <taxon>Yersiniaceae</taxon>
        <taxon>Serratia</taxon>
    </lineage>
</organism>
<dbReference type="SUPFAM" id="SSF51726">
    <property type="entry name" value="UROD/MetE-like"/>
    <property type="match status" value="1"/>
</dbReference>
<keyword evidence="2" id="KW-0456">Lyase</keyword>
<name>A0A3S4WCP9_SERFO</name>
<evidence type="ECO:0000313" key="2">
    <source>
        <dbReference type="EMBL" id="VEI62514.1"/>
    </source>
</evidence>
<dbReference type="Gene3D" id="3.20.20.210">
    <property type="match status" value="1"/>
</dbReference>
<dbReference type="PANTHER" id="PTHR21091">
    <property type="entry name" value="METHYLTETRAHYDROFOLATE:HOMOCYSTEINE METHYLTRANSFERASE RELATED"/>
    <property type="match status" value="1"/>
</dbReference>
<dbReference type="GO" id="GO:0005829">
    <property type="term" value="C:cytosol"/>
    <property type="evidence" value="ECO:0007669"/>
    <property type="project" value="TreeGrafter"/>
</dbReference>
<dbReference type="GO" id="GO:0004853">
    <property type="term" value="F:uroporphyrinogen decarboxylase activity"/>
    <property type="evidence" value="ECO:0007669"/>
    <property type="project" value="UniProtKB-EC"/>
</dbReference>
<protein>
    <submittedName>
        <fullName evidence="2">Uroporphyrinogen decarboxylase</fullName>
        <ecNumber evidence="2">4.1.1.37</ecNumber>
    </submittedName>
</protein>
<dbReference type="Proteomes" id="UP000270487">
    <property type="component" value="Chromosome"/>
</dbReference>
<sequence>MNELKNDRYLRALLRQPVDLTPVWMMRQAGRYLPEYKATRAQAGDFMSLCKNAELACEVTLQPCAVMHWTPPSCSPTSSPFPMPWGLGSISKLGKARVFLRQSPAVPM</sequence>
<gene>
    <name evidence="2" type="primary">hemE_1</name>
    <name evidence="2" type="ORF">NCTC13193_00408</name>
</gene>
<dbReference type="PROSITE" id="PS00906">
    <property type="entry name" value="UROD_1"/>
    <property type="match status" value="1"/>
</dbReference>
<evidence type="ECO:0000313" key="3">
    <source>
        <dbReference type="Proteomes" id="UP000270487"/>
    </source>
</evidence>
<accession>A0A3S4WCP9</accession>
<dbReference type="GO" id="GO:0019353">
    <property type="term" value="P:protoporphyrinogen IX biosynthetic process from glutamate"/>
    <property type="evidence" value="ECO:0007669"/>
    <property type="project" value="TreeGrafter"/>
</dbReference>
<proteinExistence type="predicted"/>
<dbReference type="InterPro" id="IPR000257">
    <property type="entry name" value="Uroporphyrinogen_deCOase"/>
</dbReference>
<dbReference type="PANTHER" id="PTHR21091:SF169">
    <property type="entry name" value="UROPORPHYRINOGEN DECARBOXYLASE"/>
    <property type="match status" value="1"/>
</dbReference>
<reference evidence="2 3" key="1">
    <citation type="submission" date="2018-12" db="EMBL/GenBank/DDBJ databases">
        <authorList>
            <consortium name="Pathogen Informatics"/>
        </authorList>
    </citation>
    <scope>NUCLEOTIDE SEQUENCE [LARGE SCALE GENOMIC DNA]</scope>
    <source>
        <strain evidence="2 3">NCTC13193</strain>
    </source>
</reference>
<dbReference type="AlphaFoldDB" id="A0A3S4WCP9"/>
<dbReference type="Pfam" id="PF01208">
    <property type="entry name" value="URO-D"/>
    <property type="match status" value="1"/>
</dbReference>
<dbReference type="InterPro" id="IPR038071">
    <property type="entry name" value="UROD/MetE-like_sf"/>
</dbReference>
<dbReference type="EMBL" id="LR134492">
    <property type="protein sequence ID" value="VEI62514.1"/>
    <property type="molecule type" value="Genomic_DNA"/>
</dbReference>
<evidence type="ECO:0000259" key="1">
    <source>
        <dbReference type="PROSITE" id="PS00906"/>
    </source>
</evidence>
<feature type="domain" description="Uroporphyrinogen decarboxylase (URO-D)" evidence="1">
    <location>
        <begin position="22"/>
        <end position="31"/>
    </location>
</feature>
<dbReference type="EC" id="4.1.1.37" evidence="2"/>